<dbReference type="AlphaFoldDB" id="A0A1H6AP58"/>
<dbReference type="EMBL" id="FNVP01000018">
    <property type="protein sequence ID" value="SEG50182.1"/>
    <property type="molecule type" value="Genomic_DNA"/>
</dbReference>
<proteinExistence type="predicted"/>
<evidence type="ECO:0000313" key="2">
    <source>
        <dbReference type="Proteomes" id="UP000236737"/>
    </source>
</evidence>
<protein>
    <recommendedName>
        <fullName evidence="3">Lipoprotein</fullName>
    </recommendedName>
</protein>
<evidence type="ECO:0000313" key="1">
    <source>
        <dbReference type="EMBL" id="SEG50182.1"/>
    </source>
</evidence>
<evidence type="ECO:0008006" key="3">
    <source>
        <dbReference type="Google" id="ProtNLM"/>
    </source>
</evidence>
<sequence length="231" mass="25144">MISKTSIMHLYKILIFISATLIGCQNKENKSTQTTNTEIGLDTVAGFEESKEKTIDSTATIETINTHKLVLTTNALQLVHRKTGSTIEIPFGKPIDQMIEITTTALQSKPSSIGINNECGAGPLKMASWNNGLTLVFQQKKSDKTNSETDWKFAGWYMGISSGNAQKVSTMAGINIGSTRAEMESAYVITVSQTTLGYEFSTSSGLYGIFDGPKKEAKITSLWSGLSCNFR</sequence>
<keyword evidence="2" id="KW-1185">Reference proteome</keyword>
<name>A0A1H6AP58_9FLAO</name>
<dbReference type="PROSITE" id="PS51257">
    <property type="entry name" value="PROKAR_LIPOPROTEIN"/>
    <property type="match status" value="1"/>
</dbReference>
<organism evidence="1 2">
    <name type="scientific">Flavobacterium urumqiense</name>
    <dbReference type="NCBI Taxonomy" id="935224"/>
    <lineage>
        <taxon>Bacteria</taxon>
        <taxon>Pseudomonadati</taxon>
        <taxon>Bacteroidota</taxon>
        <taxon>Flavobacteriia</taxon>
        <taxon>Flavobacteriales</taxon>
        <taxon>Flavobacteriaceae</taxon>
        <taxon>Flavobacterium</taxon>
    </lineage>
</organism>
<accession>A0A1H6AP58</accession>
<dbReference type="Proteomes" id="UP000236737">
    <property type="component" value="Unassembled WGS sequence"/>
</dbReference>
<gene>
    <name evidence="1" type="ORF">SAMN04488130_11817</name>
</gene>
<dbReference type="OrthoDB" id="878483at2"/>
<dbReference type="RefSeq" id="WP_104000942.1">
    <property type="nucleotide sequence ID" value="NZ_FNVP01000018.1"/>
</dbReference>
<reference evidence="2" key="1">
    <citation type="submission" date="2016-10" db="EMBL/GenBank/DDBJ databases">
        <authorList>
            <person name="Varghese N."/>
            <person name="Submissions S."/>
        </authorList>
    </citation>
    <scope>NUCLEOTIDE SEQUENCE [LARGE SCALE GENOMIC DNA]</scope>
    <source>
        <strain evidence="2">CGMCC 1.9230</strain>
    </source>
</reference>